<dbReference type="PANTHER" id="PTHR43806:SF11">
    <property type="entry name" value="CEREVISIN-RELATED"/>
    <property type="match status" value="1"/>
</dbReference>
<evidence type="ECO:0000313" key="8">
    <source>
        <dbReference type="EMBL" id="CEJ95174.1"/>
    </source>
</evidence>
<dbReference type="Proteomes" id="UP000039046">
    <property type="component" value="Unassembled WGS sequence"/>
</dbReference>
<comment type="similarity">
    <text evidence="1 5">Belongs to the peptidase S8 family.</text>
</comment>
<feature type="region of interest" description="Disordered" evidence="6">
    <location>
        <begin position="565"/>
        <end position="592"/>
    </location>
</feature>
<dbReference type="GO" id="GO:0006508">
    <property type="term" value="P:proteolysis"/>
    <property type="evidence" value="ECO:0007669"/>
    <property type="project" value="UniProtKB-KW"/>
</dbReference>
<dbReference type="SMART" id="SM00321">
    <property type="entry name" value="WSC"/>
    <property type="match status" value="1"/>
</dbReference>
<evidence type="ECO:0000256" key="1">
    <source>
        <dbReference type="ARBA" id="ARBA00011073"/>
    </source>
</evidence>
<dbReference type="HOGENOM" id="CLU_304621_0_0_1"/>
<evidence type="ECO:0000256" key="6">
    <source>
        <dbReference type="SAM" id="MobiDB-lite"/>
    </source>
</evidence>
<keyword evidence="2 5" id="KW-0645">Protease</keyword>
<evidence type="ECO:0000256" key="4">
    <source>
        <dbReference type="ARBA" id="ARBA00022825"/>
    </source>
</evidence>
<feature type="active site" description="Charge relay system" evidence="5">
    <location>
        <position position="895"/>
    </location>
</feature>
<dbReference type="PROSITE" id="PS00136">
    <property type="entry name" value="SUBTILASE_ASP"/>
    <property type="match status" value="1"/>
</dbReference>
<keyword evidence="9" id="KW-1185">Reference proteome</keyword>
<proteinExistence type="inferred from homology"/>
<dbReference type="AlphaFoldDB" id="A0A0A1TJD6"/>
<reference evidence="8 9" key="1">
    <citation type="journal article" date="2015" name="Genome Announc.">
        <title>Draft Genome Sequence and Gene Annotation of the Entomopathogenic Fungus Verticillium hemipterigenum.</title>
        <authorList>
            <person name="Horn F."/>
            <person name="Habel A."/>
            <person name="Scharf D.H."/>
            <person name="Dworschak J."/>
            <person name="Brakhage A.A."/>
            <person name="Guthke R."/>
            <person name="Hertweck C."/>
            <person name="Linde J."/>
        </authorList>
    </citation>
    <scope>NUCLEOTIDE SEQUENCE [LARGE SCALE GENOMIC DNA]</scope>
</reference>
<dbReference type="Gene3D" id="3.40.50.200">
    <property type="entry name" value="Peptidase S8/S53 domain"/>
    <property type="match status" value="1"/>
</dbReference>
<organism evidence="8 9">
    <name type="scientific">[Torrubiella] hemipterigena</name>
    <dbReference type="NCBI Taxonomy" id="1531966"/>
    <lineage>
        <taxon>Eukaryota</taxon>
        <taxon>Fungi</taxon>
        <taxon>Dikarya</taxon>
        <taxon>Ascomycota</taxon>
        <taxon>Pezizomycotina</taxon>
        <taxon>Sordariomycetes</taxon>
        <taxon>Hypocreomycetidae</taxon>
        <taxon>Hypocreales</taxon>
        <taxon>Clavicipitaceae</taxon>
        <taxon>Clavicipitaceae incertae sedis</taxon>
        <taxon>'Torrubiella' clade</taxon>
    </lineage>
</organism>
<accession>A0A0A1TJD6</accession>
<dbReference type="EMBL" id="CDHN01000008">
    <property type="protein sequence ID" value="CEJ95174.1"/>
    <property type="molecule type" value="Genomic_DNA"/>
</dbReference>
<keyword evidence="3 5" id="KW-0378">Hydrolase</keyword>
<dbReference type="InterPro" id="IPR036852">
    <property type="entry name" value="Peptidase_S8/S53_dom_sf"/>
</dbReference>
<protein>
    <recommendedName>
        <fullName evidence="7">WSC domain-containing protein</fullName>
    </recommendedName>
</protein>
<dbReference type="Pfam" id="PF01822">
    <property type="entry name" value="WSC"/>
    <property type="match status" value="1"/>
</dbReference>
<dbReference type="InterPro" id="IPR023827">
    <property type="entry name" value="Peptidase_S8_Asp-AS"/>
</dbReference>
<feature type="active site" description="Charge relay system" evidence="5">
    <location>
        <position position="720"/>
    </location>
</feature>
<dbReference type="Pfam" id="PF00082">
    <property type="entry name" value="Peptidase_S8"/>
    <property type="match status" value="1"/>
</dbReference>
<dbReference type="GO" id="GO:0004252">
    <property type="term" value="F:serine-type endopeptidase activity"/>
    <property type="evidence" value="ECO:0007669"/>
    <property type="project" value="UniProtKB-UniRule"/>
</dbReference>
<feature type="region of interest" description="Disordered" evidence="6">
    <location>
        <begin position="154"/>
        <end position="180"/>
    </location>
</feature>
<dbReference type="InterPro" id="IPR002889">
    <property type="entry name" value="WSC_carb-bd"/>
</dbReference>
<feature type="compositionally biased region" description="Polar residues" evidence="6">
    <location>
        <begin position="569"/>
        <end position="587"/>
    </location>
</feature>
<dbReference type="SUPFAM" id="SSF52743">
    <property type="entry name" value="Subtilisin-like"/>
    <property type="match status" value="1"/>
</dbReference>
<dbReference type="PANTHER" id="PTHR43806">
    <property type="entry name" value="PEPTIDASE S8"/>
    <property type="match status" value="1"/>
</dbReference>
<name>A0A0A1TJD6_9HYPO</name>
<dbReference type="PROSITE" id="PS51892">
    <property type="entry name" value="SUBTILASE"/>
    <property type="match status" value="1"/>
</dbReference>
<evidence type="ECO:0000256" key="3">
    <source>
        <dbReference type="ARBA" id="ARBA00022801"/>
    </source>
</evidence>
<feature type="active site" description="Charge relay system" evidence="5">
    <location>
        <position position="683"/>
    </location>
</feature>
<evidence type="ECO:0000256" key="2">
    <source>
        <dbReference type="ARBA" id="ARBA00022670"/>
    </source>
</evidence>
<sequence>MKARSGVQVRQSTSDPSCPANFVCKTTQCPGNVLCSSGEDCINVDGTLACVDSKAKVCALNPDTLEAVLCPEGKGVCCHGNCYTDEAVCCDFPNVKCAVGELCANVCQPGQVCGRSGCEGGHASSSTSHLIGPTSSNNVRSPSSSKVLVPTSLQSKSLAVPPTTTSSATSAPISGPTQVPSTNGFKLKGCFIDKSNDRVLKDGTKKDSLMTVEKCTESAEDWRYAGLESGSQCFWGNVQFNDQISDANDCNIACGGAKSEACGGENRILLYENPDYVDPTNAIYVRDLKDWREELDKMRGLITEFYKLVIIYVGQSHDEPGKRTAKRAPPGSLLTQIMNARNAVSSARPVLSSASNLVLRAAGRARAARVIDGNEYIELTSISSRTASAAEAVSAVDVSSPATIRTASRVATQAITVFGASEIVIAGVVTLQAVGIFFTLFQFIARHENDGNPVPTSTSIMPSGTPTMPSGTPTTTSSSKPSPTGVARTRIVTFTEDMTSAQFYATIAALVLAGNEITDLISLDKPVFYGFLGNLYDLDTLLLSKHPLIAGLGLNGMGRIDDLDLRTPGPNTGAGQANESVSTSSKQTRGRVTDQAVNSEANSLANSSILLGRDLQPVNAIEETVRYKDKATGAWRVLDQEPFALQWLGSLWAQNALTGNYVGYSHALIDKQLTKRVPVYVMDTGVDRDHEDFKGPNPQAFNFHIDVTEPNGNGDDVFGHGTAMAGCVAGNIGGTYKFAELVPVKVGLNDGTLPAWNAIKGIAQILARQQAIGNPGSVVSMSFSFTTSALRDVFIQVGYEPFLPLLQRLPRHNVVIVMSAGNLPNEPIGAKVPQIFGGMSTPLIIVGSTDANGHRSQFSSYIDEKHRGLLSLYVIGEAIVEPNSGGGYSRRSGTSPAAAMVAGMAARLIAANVAPAAIKSQLIREGIQLKGNDWDFDDGFPVARGGIKNQVPCSDPVLPPLATPTYTVYQEGSNVVLDITANFASPGAATSTCYDVVFHTPAILPTVTSAAT</sequence>
<dbReference type="InterPro" id="IPR050131">
    <property type="entry name" value="Peptidase_S8_subtilisin-like"/>
</dbReference>
<feature type="domain" description="WSC" evidence="7">
    <location>
        <begin position="184"/>
        <end position="274"/>
    </location>
</feature>
<dbReference type="PROSITE" id="PS51212">
    <property type="entry name" value="WSC"/>
    <property type="match status" value="1"/>
</dbReference>
<dbReference type="InterPro" id="IPR015500">
    <property type="entry name" value="Peptidase_S8_subtilisin-rel"/>
</dbReference>
<dbReference type="OrthoDB" id="5985073at2759"/>
<evidence type="ECO:0000313" key="9">
    <source>
        <dbReference type="Proteomes" id="UP000039046"/>
    </source>
</evidence>
<feature type="compositionally biased region" description="Low complexity" evidence="6">
    <location>
        <begin position="462"/>
        <end position="485"/>
    </location>
</feature>
<evidence type="ECO:0000259" key="7">
    <source>
        <dbReference type="PROSITE" id="PS51212"/>
    </source>
</evidence>
<dbReference type="STRING" id="1531966.A0A0A1TJD6"/>
<keyword evidence="4 5" id="KW-0720">Serine protease</keyword>
<gene>
    <name evidence="8" type="ORF">VHEMI10671</name>
</gene>
<evidence type="ECO:0000256" key="5">
    <source>
        <dbReference type="PROSITE-ProRule" id="PRU01240"/>
    </source>
</evidence>
<dbReference type="PRINTS" id="PR00723">
    <property type="entry name" value="SUBTILISIN"/>
</dbReference>
<dbReference type="InterPro" id="IPR000209">
    <property type="entry name" value="Peptidase_S8/S53_dom"/>
</dbReference>
<feature type="compositionally biased region" description="Low complexity" evidence="6">
    <location>
        <begin position="157"/>
        <end position="177"/>
    </location>
</feature>
<feature type="region of interest" description="Disordered" evidence="6">
    <location>
        <begin position="453"/>
        <end position="485"/>
    </location>
</feature>